<accession>E3KAV6</accession>
<evidence type="ECO:0000313" key="3">
    <source>
        <dbReference type="Proteomes" id="UP000008783"/>
    </source>
</evidence>
<name>E3KAV6_PUCGT</name>
<reference evidence="3" key="2">
    <citation type="journal article" date="2011" name="Proc. Natl. Acad. Sci. U.S.A.">
        <title>Obligate biotrophy features unraveled by the genomic analysis of rust fungi.</title>
        <authorList>
            <person name="Duplessis S."/>
            <person name="Cuomo C.A."/>
            <person name="Lin Y.-C."/>
            <person name="Aerts A."/>
            <person name="Tisserant E."/>
            <person name="Veneault-Fourrey C."/>
            <person name="Joly D.L."/>
            <person name="Hacquard S."/>
            <person name="Amselem J."/>
            <person name="Cantarel B.L."/>
            <person name="Chiu R."/>
            <person name="Coutinho P.M."/>
            <person name="Feau N."/>
            <person name="Field M."/>
            <person name="Frey P."/>
            <person name="Gelhaye E."/>
            <person name="Goldberg J."/>
            <person name="Grabherr M.G."/>
            <person name="Kodira C.D."/>
            <person name="Kohler A."/>
            <person name="Kuees U."/>
            <person name="Lindquist E.A."/>
            <person name="Lucas S.M."/>
            <person name="Mago R."/>
            <person name="Mauceli E."/>
            <person name="Morin E."/>
            <person name="Murat C."/>
            <person name="Pangilinan J.L."/>
            <person name="Park R."/>
            <person name="Pearson M."/>
            <person name="Quesneville H."/>
            <person name="Rouhier N."/>
            <person name="Sakthikumar S."/>
            <person name="Salamov A.A."/>
            <person name="Schmutz J."/>
            <person name="Selles B."/>
            <person name="Shapiro H."/>
            <person name="Tanguay P."/>
            <person name="Tuskan G.A."/>
            <person name="Henrissat B."/>
            <person name="Van de Peer Y."/>
            <person name="Rouze P."/>
            <person name="Ellis J.G."/>
            <person name="Dodds P.N."/>
            <person name="Schein J.E."/>
            <person name="Zhong S."/>
            <person name="Hamelin R.C."/>
            <person name="Grigoriev I.V."/>
            <person name="Szabo L.J."/>
            <person name="Martin F."/>
        </authorList>
    </citation>
    <scope>NUCLEOTIDE SEQUENCE [LARGE SCALE GENOMIC DNA]</scope>
    <source>
        <strain evidence="3">CRL 75-36-700-3 / race SCCL</strain>
    </source>
</reference>
<dbReference type="RefSeq" id="XP_003325624.1">
    <property type="nucleotide sequence ID" value="XM_003325576.1"/>
</dbReference>
<feature type="compositionally biased region" description="Polar residues" evidence="1">
    <location>
        <begin position="236"/>
        <end position="246"/>
    </location>
</feature>
<dbReference type="AlphaFoldDB" id="E3KAV6"/>
<feature type="compositionally biased region" description="Low complexity" evidence="1">
    <location>
        <begin position="338"/>
        <end position="355"/>
    </location>
</feature>
<protein>
    <submittedName>
        <fullName evidence="2">Uncharacterized protein</fullName>
    </submittedName>
</protein>
<dbReference type="Proteomes" id="UP000008783">
    <property type="component" value="Unassembled WGS sequence"/>
</dbReference>
<evidence type="ECO:0000313" key="2">
    <source>
        <dbReference type="EMBL" id="EFP81205.1"/>
    </source>
</evidence>
<dbReference type="VEuPathDB" id="FungiDB:PGTG_06826"/>
<feature type="region of interest" description="Disordered" evidence="1">
    <location>
        <begin position="229"/>
        <end position="365"/>
    </location>
</feature>
<proteinExistence type="predicted"/>
<reference key="1">
    <citation type="submission" date="2007-01" db="EMBL/GenBank/DDBJ databases">
        <title>The Genome Sequence of Puccinia graminis f. sp. tritici Strain CRL 75-36-700-3.</title>
        <authorList>
            <consortium name="The Broad Institute Genome Sequencing Platform"/>
            <person name="Birren B."/>
            <person name="Lander E."/>
            <person name="Galagan J."/>
            <person name="Nusbaum C."/>
            <person name="Devon K."/>
            <person name="Cuomo C."/>
            <person name="Jaffe D."/>
            <person name="Butler J."/>
            <person name="Alvarez P."/>
            <person name="Gnerre S."/>
            <person name="Grabherr M."/>
            <person name="Mauceli E."/>
            <person name="Brockman W."/>
            <person name="Young S."/>
            <person name="LaButti K."/>
            <person name="Sykes S."/>
            <person name="DeCaprio D."/>
            <person name="Crawford M."/>
            <person name="Koehrsen M."/>
            <person name="Engels R."/>
            <person name="Montgomery P."/>
            <person name="Pearson M."/>
            <person name="Howarth C."/>
            <person name="Larson L."/>
            <person name="White J."/>
            <person name="Zeng Q."/>
            <person name="Kodira C."/>
            <person name="Yandava C."/>
            <person name="Alvarado L."/>
            <person name="O'Leary S."/>
            <person name="Szabo L."/>
            <person name="Dean R."/>
            <person name="Schein J."/>
        </authorList>
    </citation>
    <scope>NUCLEOTIDE SEQUENCE</scope>
    <source>
        <strain>CRL 75-36-700-3</strain>
    </source>
</reference>
<dbReference type="HOGENOM" id="CLU_047292_2_0_1"/>
<evidence type="ECO:0000256" key="1">
    <source>
        <dbReference type="SAM" id="MobiDB-lite"/>
    </source>
</evidence>
<organism evidence="2 3">
    <name type="scientific">Puccinia graminis f. sp. tritici (strain CRL 75-36-700-3 / race SCCL)</name>
    <name type="common">Black stem rust fungus</name>
    <dbReference type="NCBI Taxonomy" id="418459"/>
    <lineage>
        <taxon>Eukaryota</taxon>
        <taxon>Fungi</taxon>
        <taxon>Dikarya</taxon>
        <taxon>Basidiomycota</taxon>
        <taxon>Pucciniomycotina</taxon>
        <taxon>Pucciniomycetes</taxon>
        <taxon>Pucciniales</taxon>
        <taxon>Pucciniaceae</taxon>
        <taxon>Puccinia</taxon>
    </lineage>
</organism>
<dbReference type="KEGG" id="pgr:PGTG_06826"/>
<keyword evidence="3" id="KW-1185">Reference proteome</keyword>
<dbReference type="OrthoDB" id="10286685at2759"/>
<gene>
    <name evidence="2" type="ORF">PGTG_06826</name>
</gene>
<feature type="compositionally biased region" description="Basic and acidic residues" evidence="1">
    <location>
        <begin position="308"/>
        <end position="319"/>
    </location>
</feature>
<dbReference type="EMBL" id="DS178278">
    <property type="protein sequence ID" value="EFP81205.1"/>
    <property type="molecule type" value="Genomic_DNA"/>
</dbReference>
<dbReference type="InParanoid" id="E3KAV6"/>
<sequence length="365" mass="39191">MSSGKSSPTRPMYFVGPYDIIEVLGNDVPPGKSFGMFHYFSSIVVTDPKAGETAIGVQFSGYGSRATALVKDRVYFTVGRIVKSTKEGGYQCFFESNLSLYIGGTAQYRKTDPVHPDVDLGSELLGKVFVFGFGTIIKTERVASVGLNNTSQTDLHVTMRHYDYHNAKKSSTEFFTVYIVPGNPVLGNTFGFFTVDIEALMIGNITGFNEALGSWEVQVYLFSLSNGKSSFKAPRTPSSSGKTTQLRPGLRMIGGISATTPTAVSKVPSAEMTTPSSSAGRPFSPNIVPTPTPSTSRLSPGADDVSEGEIRERGSRPGGDEDENRFVNTYKNGKRYPTSSSNTTPSASSGSVSLSDAQKRAKTCL</sequence>
<dbReference type="GeneID" id="10536609"/>